<evidence type="ECO:0000259" key="6">
    <source>
        <dbReference type="PROSITE" id="PS50926"/>
    </source>
</evidence>
<dbReference type="EMBL" id="BDCR01000004">
    <property type="protein sequence ID" value="GAT63876.1"/>
    <property type="molecule type" value="Genomic_DNA"/>
</dbReference>
<reference evidence="8" key="2">
    <citation type="journal article" date="2017" name="Genome Announc.">
        <title>Draft genome sequence of Paludibacter jiangxiensis NM7(T), a propionate-producing fermentative bacterium.</title>
        <authorList>
            <person name="Qiu Y.-L."/>
            <person name="Tourlousse D.M."/>
            <person name="Matsuura N."/>
            <person name="Ohashi A."/>
            <person name="Sekiguchi Y."/>
        </authorList>
    </citation>
    <scope>NUCLEOTIDE SEQUENCE [LARGE SCALE GENOMIC DNA]</scope>
    <source>
        <strain evidence="8">NM7</strain>
    </source>
</reference>
<evidence type="ECO:0000313" key="8">
    <source>
        <dbReference type="Proteomes" id="UP000076586"/>
    </source>
</evidence>
<dbReference type="FunFam" id="3.40.50.150:FF:000009">
    <property type="entry name" value="23S rRNA (Uracil(1939)-C(5))-methyltransferase RlmD"/>
    <property type="match status" value="1"/>
</dbReference>
<dbReference type="PROSITE" id="PS51687">
    <property type="entry name" value="SAM_MT_RNA_M5U"/>
    <property type="match status" value="1"/>
</dbReference>
<dbReference type="Pfam" id="PF01938">
    <property type="entry name" value="TRAM"/>
    <property type="match status" value="1"/>
</dbReference>
<dbReference type="InterPro" id="IPR030390">
    <property type="entry name" value="MeTrfase_TrmA_AS"/>
</dbReference>
<dbReference type="PROSITE" id="PS01230">
    <property type="entry name" value="TRMA_1"/>
    <property type="match status" value="1"/>
</dbReference>
<proteinExistence type="inferred from homology"/>
<dbReference type="Proteomes" id="UP000076586">
    <property type="component" value="Unassembled WGS sequence"/>
</dbReference>
<dbReference type="Gene3D" id="2.40.50.1070">
    <property type="match status" value="1"/>
</dbReference>
<evidence type="ECO:0000256" key="1">
    <source>
        <dbReference type="ARBA" id="ARBA00022603"/>
    </source>
</evidence>
<sequence length="469" mass="53953">MRRTKKPLPILENVTILDVAAEGKAIAKNNDMVIFVPYVAPSDIVDIQLTRKKNSYAEGKAVNFHSYSTERVEPVCEHFGVCGGCKWQHLNYQAQLKYKQQQVTDNLTRIGKIELPDISPILGSKDITHYRNKLEFTFSNKRWMTDEEIKSNAQFEDMNALGFHIPTYFDKVLDIKKCWLQDDIANQIRLAVRSYAIEHHLAFFDLRNQAGFLRNMIIRTSTTGELMLIMVFFKEEKEKRENLLDHLLSLFPNITSLVYIINEKVNDTITDQDVILYHGRDHIFEQMEDLKFKIGAKSFYQTNSKQAYELYKIVRDFAQLSGNELVYDLYTGTGTIANFVSHQAKKVVGIEYVPEAIEDAKVNSELNSVQNTLFYAGDMKDILNNDFINEHGHPDVIITDPPRAGMHTNVVDAIIFAAPKRIVYVSCNPATQARDLSLLDEQYKVTRVQPVDMFPHTHHVENVVLLEKR</sequence>
<dbReference type="PROSITE" id="PS01231">
    <property type="entry name" value="TRMA_2"/>
    <property type="match status" value="1"/>
</dbReference>
<feature type="active site" evidence="5">
    <location>
        <position position="427"/>
    </location>
</feature>
<dbReference type="GO" id="GO:0070475">
    <property type="term" value="P:rRNA base methylation"/>
    <property type="evidence" value="ECO:0007669"/>
    <property type="project" value="TreeGrafter"/>
</dbReference>
<dbReference type="PANTHER" id="PTHR11061">
    <property type="entry name" value="RNA M5U METHYLTRANSFERASE"/>
    <property type="match status" value="1"/>
</dbReference>
<feature type="active site" description="Nucleophile" evidence="4">
    <location>
        <position position="427"/>
    </location>
</feature>
<keyword evidence="8" id="KW-1185">Reference proteome</keyword>
<evidence type="ECO:0000256" key="2">
    <source>
        <dbReference type="ARBA" id="ARBA00022679"/>
    </source>
</evidence>
<feature type="binding site" evidence="4">
    <location>
        <position position="351"/>
    </location>
    <ligand>
        <name>S-adenosyl-L-methionine</name>
        <dbReference type="ChEBI" id="CHEBI:59789"/>
    </ligand>
</feature>
<dbReference type="STRING" id="681398.PJIAN_4418"/>
<organism evidence="7 8">
    <name type="scientific">Paludibacter jiangxiensis</name>
    <dbReference type="NCBI Taxonomy" id="681398"/>
    <lineage>
        <taxon>Bacteria</taxon>
        <taxon>Pseudomonadati</taxon>
        <taxon>Bacteroidota</taxon>
        <taxon>Bacteroidia</taxon>
        <taxon>Bacteroidales</taxon>
        <taxon>Paludibacteraceae</taxon>
        <taxon>Paludibacter</taxon>
    </lineage>
</organism>
<keyword evidence="2 4" id="KW-0808">Transferase</keyword>
<evidence type="ECO:0000256" key="5">
    <source>
        <dbReference type="PROSITE-ProRule" id="PRU10015"/>
    </source>
</evidence>
<keyword evidence="3 4" id="KW-0949">S-adenosyl-L-methionine</keyword>
<name>A0A171AKB1_9BACT</name>
<dbReference type="AlphaFoldDB" id="A0A171AKB1"/>
<keyword evidence="1 4" id="KW-0489">Methyltransferase</keyword>
<dbReference type="NCBIfam" id="TIGR00479">
    <property type="entry name" value="rumA"/>
    <property type="match status" value="1"/>
</dbReference>
<dbReference type="Gene3D" id="2.40.50.140">
    <property type="entry name" value="Nucleic acid-binding proteins"/>
    <property type="match status" value="1"/>
</dbReference>
<dbReference type="PROSITE" id="PS50926">
    <property type="entry name" value="TRAM"/>
    <property type="match status" value="1"/>
</dbReference>
<dbReference type="InterPro" id="IPR002792">
    <property type="entry name" value="TRAM_dom"/>
</dbReference>
<evidence type="ECO:0000313" key="7">
    <source>
        <dbReference type="EMBL" id="GAT63876.1"/>
    </source>
</evidence>
<evidence type="ECO:0000256" key="4">
    <source>
        <dbReference type="PROSITE-ProRule" id="PRU01024"/>
    </source>
</evidence>
<dbReference type="InterPro" id="IPR012340">
    <property type="entry name" value="NA-bd_OB-fold"/>
</dbReference>
<feature type="binding site" evidence="4">
    <location>
        <position position="400"/>
    </location>
    <ligand>
        <name>S-adenosyl-L-methionine</name>
        <dbReference type="ChEBI" id="CHEBI:59789"/>
    </ligand>
</feature>
<reference evidence="8" key="1">
    <citation type="submission" date="2016-04" db="EMBL/GenBank/DDBJ databases">
        <title>Draft genome sequence of Paludibacter jiangxiensis strain NM7.</title>
        <authorList>
            <person name="Qiu Y."/>
            <person name="Matsuura N."/>
            <person name="Ohashi A."/>
            <person name="Tourlousse M.D."/>
            <person name="Sekiguchi Y."/>
        </authorList>
    </citation>
    <scope>NUCLEOTIDE SEQUENCE [LARGE SCALE GENOMIC DNA]</scope>
    <source>
        <strain evidence="8">NM7</strain>
    </source>
</reference>
<comment type="caution">
    <text evidence="7">The sequence shown here is derived from an EMBL/GenBank/DDBJ whole genome shotgun (WGS) entry which is preliminary data.</text>
</comment>
<feature type="domain" description="TRAM" evidence="6">
    <location>
        <begin position="5"/>
        <end position="63"/>
    </location>
</feature>
<dbReference type="Gene3D" id="3.40.50.150">
    <property type="entry name" value="Vaccinia Virus protein VP39"/>
    <property type="match status" value="1"/>
</dbReference>
<dbReference type="InterPro" id="IPR030391">
    <property type="entry name" value="MeTrfase_TrmA_CS"/>
</dbReference>
<feature type="binding site" evidence="4">
    <location>
        <position position="330"/>
    </location>
    <ligand>
        <name>S-adenosyl-L-methionine</name>
        <dbReference type="ChEBI" id="CHEBI:59789"/>
    </ligand>
</feature>
<comment type="similarity">
    <text evidence="4">Belongs to the class I-like SAM-binding methyltransferase superfamily. RNA M5U methyltransferase family.</text>
</comment>
<feature type="binding site" evidence="4">
    <location>
        <position position="301"/>
    </location>
    <ligand>
        <name>S-adenosyl-L-methionine</name>
        <dbReference type="ChEBI" id="CHEBI:59789"/>
    </ligand>
</feature>
<dbReference type="CDD" id="cd02440">
    <property type="entry name" value="AdoMet_MTases"/>
    <property type="match status" value="1"/>
</dbReference>
<evidence type="ECO:0000256" key="3">
    <source>
        <dbReference type="ARBA" id="ARBA00022691"/>
    </source>
</evidence>
<dbReference type="InterPro" id="IPR029063">
    <property type="entry name" value="SAM-dependent_MTases_sf"/>
</dbReference>
<dbReference type="GO" id="GO:0070041">
    <property type="term" value="F:rRNA (uridine-C5-)-methyltransferase activity"/>
    <property type="evidence" value="ECO:0007669"/>
    <property type="project" value="TreeGrafter"/>
</dbReference>
<protein>
    <submittedName>
        <fullName evidence="7">23S rRNA (Uracil1939-C5)-methyltransferase</fullName>
    </submittedName>
</protein>
<dbReference type="SUPFAM" id="SSF53335">
    <property type="entry name" value="S-adenosyl-L-methionine-dependent methyltransferases"/>
    <property type="match status" value="1"/>
</dbReference>
<dbReference type="Pfam" id="PF05958">
    <property type="entry name" value="tRNA_U5-meth_tr"/>
    <property type="match status" value="1"/>
</dbReference>
<dbReference type="SUPFAM" id="SSF50249">
    <property type="entry name" value="Nucleic acid-binding proteins"/>
    <property type="match status" value="1"/>
</dbReference>
<gene>
    <name evidence="7" type="ORF">PJIAN_4418</name>
</gene>
<dbReference type="InterPro" id="IPR010280">
    <property type="entry name" value="U5_MeTrfase_fam"/>
</dbReference>
<dbReference type="PANTHER" id="PTHR11061:SF30">
    <property type="entry name" value="TRNA (URACIL(54)-C(5))-METHYLTRANSFERASE"/>
    <property type="match status" value="1"/>
</dbReference>
<dbReference type="RefSeq" id="WP_068705467.1">
    <property type="nucleotide sequence ID" value="NZ_BDCR01000004.1"/>
</dbReference>
<accession>A0A171AKB1</accession>
<dbReference type="OrthoDB" id="9804590at2"/>